<accession>A0A6A7VXW2</accession>
<evidence type="ECO:0000313" key="1">
    <source>
        <dbReference type="EMBL" id="MQN10991.1"/>
    </source>
</evidence>
<comment type="caution">
    <text evidence="1">The sequence shown here is derived from an EMBL/GenBank/DDBJ whole genome shotgun (WGS) entry which is preliminary data.</text>
</comment>
<protein>
    <submittedName>
        <fullName evidence="1">Uncharacterized protein</fullName>
    </submittedName>
</protein>
<dbReference type="AlphaFoldDB" id="A0A6A7VXW2"/>
<dbReference type="Proteomes" id="UP000406735">
    <property type="component" value="Unassembled WGS sequence"/>
</dbReference>
<name>A0A6A7VXW2_9BACT</name>
<organism evidence="1 2">
    <name type="scientific">Segatella copri</name>
    <dbReference type="NCBI Taxonomy" id="165179"/>
    <lineage>
        <taxon>Bacteria</taxon>
        <taxon>Pseudomonadati</taxon>
        <taxon>Bacteroidota</taxon>
        <taxon>Bacteroidia</taxon>
        <taxon>Bacteroidales</taxon>
        <taxon>Prevotellaceae</taxon>
        <taxon>Segatella</taxon>
    </lineage>
</organism>
<sequence>MNTKNFGNGYVGIKINSISEIMKYNALKEQFSIWNEYEGTFDDDVEVTDDDGNVTEREPTENEKIERYLEAFNNGTVLYAVFQLDCGRVFSDLATTYQSKYAIGQQVFIMRDNKIVSGRIVLISLSDYEDVKKLYVDYHSRDIGERIYNIVSTNLCPTSYRNYYSFSERDRIERCLKAALNNNYVILEIDRNYVSKRLGDIFSSKEELVKHLMEQ</sequence>
<evidence type="ECO:0000313" key="2">
    <source>
        <dbReference type="Proteomes" id="UP000406735"/>
    </source>
</evidence>
<reference evidence="1 2" key="1">
    <citation type="submission" date="2019-09" db="EMBL/GenBank/DDBJ databases">
        <title>Distinct polysaccharide growth profiles of human intestinal Prevotella copri isolates.</title>
        <authorList>
            <person name="Fehlner-Peach H."/>
            <person name="Magnabosco C."/>
            <person name="Raghavan V."/>
            <person name="Scher J.U."/>
            <person name="Tett A."/>
            <person name="Cox L.M."/>
            <person name="Gottsegen C."/>
            <person name="Watters A."/>
            <person name="Wiltshire- Gordon J.D."/>
            <person name="Segata N."/>
            <person name="Bonneau R."/>
            <person name="Littman D.R."/>
        </authorList>
    </citation>
    <scope>NUCLEOTIDE SEQUENCE [LARGE SCALE GENOMIC DNA]</scope>
    <source>
        <strain evidence="2">iK21513</strain>
    </source>
</reference>
<proteinExistence type="predicted"/>
<dbReference type="EMBL" id="VZCY01000115">
    <property type="protein sequence ID" value="MQN10991.1"/>
    <property type="molecule type" value="Genomic_DNA"/>
</dbReference>
<dbReference type="RefSeq" id="WP_153080285.1">
    <property type="nucleotide sequence ID" value="NZ_JAPDUO010000005.1"/>
</dbReference>
<gene>
    <name evidence="1" type="ORF">F7D97_13940</name>
</gene>